<dbReference type="GO" id="GO:0016740">
    <property type="term" value="F:transferase activity"/>
    <property type="evidence" value="ECO:0007669"/>
    <property type="project" value="UniProtKB-KW"/>
</dbReference>
<gene>
    <name evidence="3" type="ORF">HMPREF1317_1158</name>
</gene>
<feature type="region of interest" description="Disordered" evidence="1">
    <location>
        <begin position="217"/>
        <end position="246"/>
    </location>
</feature>
<organism evidence="3 4">
    <name type="scientific">Schaalia georgiae F0490</name>
    <dbReference type="NCBI Taxonomy" id="1125717"/>
    <lineage>
        <taxon>Bacteria</taxon>
        <taxon>Bacillati</taxon>
        <taxon>Actinomycetota</taxon>
        <taxon>Actinomycetes</taxon>
        <taxon>Actinomycetales</taxon>
        <taxon>Actinomycetaceae</taxon>
        <taxon>Schaalia</taxon>
    </lineage>
</organism>
<evidence type="ECO:0000313" key="4">
    <source>
        <dbReference type="Proteomes" id="UP000004578"/>
    </source>
</evidence>
<evidence type="ECO:0000256" key="1">
    <source>
        <dbReference type="SAM" id="MobiDB-lite"/>
    </source>
</evidence>
<feature type="non-terminal residue" evidence="3">
    <location>
        <position position="559"/>
    </location>
</feature>
<dbReference type="Gene3D" id="3.90.550.10">
    <property type="entry name" value="Spore Coat Polysaccharide Biosynthesis Protein SpsA, Chain A"/>
    <property type="match status" value="1"/>
</dbReference>
<protein>
    <submittedName>
        <fullName evidence="3">Glycosyltransferase-like family 2</fullName>
    </submittedName>
</protein>
<name>J0WLG1_9ACTO</name>
<reference evidence="3 4" key="1">
    <citation type="submission" date="2012-05" db="EMBL/GenBank/DDBJ databases">
        <authorList>
            <person name="Harkins D.M."/>
            <person name="Madupu R."/>
            <person name="Durkin A.S."/>
            <person name="Torralba M."/>
            <person name="Methe B."/>
            <person name="Sutton G.G."/>
            <person name="Nelson K.E."/>
        </authorList>
    </citation>
    <scope>NUCLEOTIDE SEQUENCE [LARGE SCALE GENOMIC DNA]</scope>
    <source>
        <strain evidence="3 4">F0490</strain>
    </source>
</reference>
<dbReference type="AlphaFoldDB" id="J0WLG1"/>
<keyword evidence="4" id="KW-1185">Reference proteome</keyword>
<dbReference type="EMBL" id="AKFS01000280">
    <property type="protein sequence ID" value="EJF37351.1"/>
    <property type="molecule type" value="Genomic_DNA"/>
</dbReference>
<keyword evidence="2" id="KW-1133">Transmembrane helix</keyword>
<keyword evidence="2" id="KW-0812">Transmembrane</keyword>
<evidence type="ECO:0000313" key="3">
    <source>
        <dbReference type="EMBL" id="EJF37351.1"/>
    </source>
</evidence>
<evidence type="ECO:0000256" key="2">
    <source>
        <dbReference type="SAM" id="Phobius"/>
    </source>
</evidence>
<proteinExistence type="predicted"/>
<dbReference type="InterPro" id="IPR050834">
    <property type="entry name" value="Glycosyltransf_2"/>
</dbReference>
<accession>J0WLG1</accession>
<dbReference type="SUPFAM" id="SSF53448">
    <property type="entry name" value="Nucleotide-diphospho-sugar transferases"/>
    <property type="match status" value="1"/>
</dbReference>
<comment type="caution">
    <text evidence="3">The sequence shown here is derived from an EMBL/GenBank/DDBJ whole genome shotgun (WGS) entry which is preliminary data.</text>
</comment>
<keyword evidence="3" id="KW-0808">Transferase</keyword>
<feature type="transmembrane region" description="Helical" evidence="2">
    <location>
        <begin position="292"/>
        <end position="315"/>
    </location>
</feature>
<dbReference type="PANTHER" id="PTHR43685:SF3">
    <property type="entry name" value="SLR2126 PROTEIN"/>
    <property type="match status" value="1"/>
</dbReference>
<feature type="transmembrane region" description="Helical" evidence="2">
    <location>
        <begin position="370"/>
        <end position="392"/>
    </location>
</feature>
<keyword evidence="2" id="KW-0472">Membrane</keyword>
<dbReference type="PANTHER" id="PTHR43685">
    <property type="entry name" value="GLYCOSYLTRANSFERASE"/>
    <property type="match status" value="1"/>
</dbReference>
<sequence length="559" mass="59329">MVSRGRSADCSEVLRAIAEQTVAPASVTVIDVAGRGTVPWDATVLPEGVRLVRVGRAKNLGDAVRRAVGEVAGSSGAFVESRWWWVLHDDSAPENSCLAHLWRVAQSGRTIGAVGPKQLSWDGSHLLEVGVFATRSARRLERVRPDEIDQGQYDGTTDVLGVGTAGMLINSRAWDAVGGTDPALGPFGDGLDLGRRLHLAGYRVVVAPGARLRHRRRSLAPAADADSGRGGPLQDPDDLPGRQDEDASFRRRRRAQLYNWMKAVPAWQVPLLMAWLLIWSPARALGRVVTGAGHLALAEVGAWLSVVLATGQLLVGRFRASRTRTVPRSALRALETRPRALAREPDAAPDNDPEERIDPLVESSQRRYRLSAMAALLSALAVTSIGAALTWWGSGQGFAGGAWASLPSRWPDLWEAAWASWIPGGDGYPAAPDPLLVPLAVLSWPLSLIGATPGSLAAFVLVAAAPLAVLAAWPATRLMTASPSRRALLSLLWACLPPLVLSQFHGQLAAVAVHLAVPVLACSWARLAGADPQLVVDGADGPTPVPGIRLRGAHGRAAL</sequence>
<dbReference type="Proteomes" id="UP000004578">
    <property type="component" value="Unassembled WGS sequence"/>
</dbReference>
<dbReference type="Pfam" id="PF13641">
    <property type="entry name" value="Glyco_tranf_2_3"/>
    <property type="match status" value="1"/>
</dbReference>
<feature type="transmembrane region" description="Helical" evidence="2">
    <location>
        <begin position="456"/>
        <end position="475"/>
    </location>
</feature>
<dbReference type="InterPro" id="IPR029044">
    <property type="entry name" value="Nucleotide-diphossugar_trans"/>
</dbReference>
<feature type="transmembrane region" description="Helical" evidence="2">
    <location>
        <begin position="260"/>
        <end position="280"/>
    </location>
</feature>